<reference evidence="2" key="1">
    <citation type="submission" date="2023-07" db="EMBL/GenBank/DDBJ databases">
        <title>draft genome sequence of fig (Ficus carica).</title>
        <authorList>
            <person name="Takahashi T."/>
            <person name="Nishimura K."/>
        </authorList>
    </citation>
    <scope>NUCLEOTIDE SEQUENCE</scope>
</reference>
<evidence type="ECO:0000313" key="3">
    <source>
        <dbReference type="Proteomes" id="UP001187192"/>
    </source>
</evidence>
<organism evidence="2 3">
    <name type="scientific">Ficus carica</name>
    <name type="common">Common fig</name>
    <dbReference type="NCBI Taxonomy" id="3494"/>
    <lineage>
        <taxon>Eukaryota</taxon>
        <taxon>Viridiplantae</taxon>
        <taxon>Streptophyta</taxon>
        <taxon>Embryophyta</taxon>
        <taxon>Tracheophyta</taxon>
        <taxon>Spermatophyta</taxon>
        <taxon>Magnoliopsida</taxon>
        <taxon>eudicotyledons</taxon>
        <taxon>Gunneridae</taxon>
        <taxon>Pentapetalae</taxon>
        <taxon>rosids</taxon>
        <taxon>fabids</taxon>
        <taxon>Rosales</taxon>
        <taxon>Moraceae</taxon>
        <taxon>Ficeae</taxon>
        <taxon>Ficus</taxon>
    </lineage>
</organism>
<feature type="region of interest" description="Disordered" evidence="1">
    <location>
        <begin position="1"/>
        <end position="23"/>
    </location>
</feature>
<keyword evidence="3" id="KW-1185">Reference proteome</keyword>
<dbReference type="EMBL" id="BTGU01019929">
    <property type="protein sequence ID" value="GMN74419.1"/>
    <property type="molecule type" value="Genomic_DNA"/>
</dbReference>
<name>A0AA88JH39_FICCA</name>
<dbReference type="AlphaFoldDB" id="A0AA88JH39"/>
<gene>
    <name evidence="2" type="ORF">TIFTF001_056204</name>
</gene>
<evidence type="ECO:0000256" key="1">
    <source>
        <dbReference type="SAM" id="MobiDB-lite"/>
    </source>
</evidence>
<feature type="compositionally biased region" description="Acidic residues" evidence="1">
    <location>
        <begin position="12"/>
        <end position="23"/>
    </location>
</feature>
<accession>A0AA88JH39</accession>
<protein>
    <submittedName>
        <fullName evidence="2">Uncharacterized protein</fullName>
    </submittedName>
</protein>
<proteinExistence type="predicted"/>
<comment type="caution">
    <text evidence="2">The sequence shown here is derived from an EMBL/GenBank/DDBJ whole genome shotgun (WGS) entry which is preliminary data.</text>
</comment>
<evidence type="ECO:0000313" key="2">
    <source>
        <dbReference type="EMBL" id="GMN74419.1"/>
    </source>
</evidence>
<sequence>MAMRTDLNNAIGEDESVGENDDTADEVAADSTVVFIEEDGLAASKIATGETRFATGFSYPL</sequence>
<dbReference type="Proteomes" id="UP001187192">
    <property type="component" value="Unassembled WGS sequence"/>
</dbReference>